<dbReference type="Proteomes" id="UP001054252">
    <property type="component" value="Unassembled WGS sequence"/>
</dbReference>
<feature type="domain" description="Retrotransposon gag" evidence="1">
    <location>
        <begin position="100"/>
        <end position="166"/>
    </location>
</feature>
<evidence type="ECO:0000313" key="3">
    <source>
        <dbReference type="Proteomes" id="UP001054252"/>
    </source>
</evidence>
<dbReference type="InterPro" id="IPR005162">
    <property type="entry name" value="Retrotrans_gag_dom"/>
</dbReference>
<name>A0AAV5JGA2_9ROSI</name>
<dbReference type="PANTHER" id="PTHR32108:SF9">
    <property type="entry name" value="REVERSE TRANSCRIPTASE RNASE H-LIKE DOMAIN-CONTAINING PROTEIN"/>
    <property type="match status" value="1"/>
</dbReference>
<dbReference type="Pfam" id="PF03732">
    <property type="entry name" value="Retrotrans_gag"/>
    <property type="match status" value="1"/>
</dbReference>
<evidence type="ECO:0000313" key="2">
    <source>
        <dbReference type="EMBL" id="GKV11518.1"/>
    </source>
</evidence>
<proteinExistence type="predicted"/>
<accession>A0AAV5JGA2</accession>
<sequence>MFEENTATNPKKSTVDERVDKLEATMQTMAMTLQAISLTLSNLTTSFVSSSIALVSTTPTPSVPIPSSTIAPGSRAKAPMMYARKMAPNAKGKRVLIHYFQDSLSGPASIWFSILDKKKIRTFKDVSQTFMKQYEYNISLAPTRDSLQRITKKGNETFKEFAQWWRSEAAKVIPPLTDSEICSLFIKSTTGIFRACLHPTEKEDEEAFSHISTCHAKPIYNVAKIPYNQQPQLQYTSAFKLTTYPQRRPNFNTQAPTRQQFPSTNRPWQFTKLPIPYSEVLEQLVAVVGHSTEHCTTLKHKIQDLIDEGKLQLDAKEAESTPNITRNPLPPHDAGTMNMVALDEVEKLVLENANFLSLDELFAILTKYNLIQPIAQMSLNVSPVIIDDALVCPYHSNMKGHTLKDCEDFQKKFKEMAEDDITNEVCSDDEEDYFGFNNLFEPTNMIDPKERWRRMLVERASMEKHPNFHLVHHAKAPMGSHESMLLGIREEESLCDSWRNLTINGLDKEQLKFDRGVSLVNGSFQANWTAELLPATFIFE</sequence>
<organism evidence="2 3">
    <name type="scientific">Rubroshorea leprosula</name>
    <dbReference type="NCBI Taxonomy" id="152421"/>
    <lineage>
        <taxon>Eukaryota</taxon>
        <taxon>Viridiplantae</taxon>
        <taxon>Streptophyta</taxon>
        <taxon>Embryophyta</taxon>
        <taxon>Tracheophyta</taxon>
        <taxon>Spermatophyta</taxon>
        <taxon>Magnoliopsida</taxon>
        <taxon>eudicotyledons</taxon>
        <taxon>Gunneridae</taxon>
        <taxon>Pentapetalae</taxon>
        <taxon>rosids</taxon>
        <taxon>malvids</taxon>
        <taxon>Malvales</taxon>
        <taxon>Dipterocarpaceae</taxon>
        <taxon>Rubroshorea</taxon>
    </lineage>
</organism>
<evidence type="ECO:0000259" key="1">
    <source>
        <dbReference type="Pfam" id="PF03732"/>
    </source>
</evidence>
<keyword evidence="3" id="KW-1185">Reference proteome</keyword>
<dbReference type="PANTHER" id="PTHR32108">
    <property type="entry name" value="DNA-DIRECTED RNA POLYMERASE SUBUNIT ALPHA"/>
    <property type="match status" value="1"/>
</dbReference>
<dbReference type="AlphaFoldDB" id="A0AAV5JGA2"/>
<protein>
    <recommendedName>
        <fullName evidence="1">Retrotransposon gag domain-containing protein</fullName>
    </recommendedName>
</protein>
<gene>
    <name evidence="2" type="ORF">SLEP1_g22771</name>
</gene>
<comment type="caution">
    <text evidence="2">The sequence shown here is derived from an EMBL/GenBank/DDBJ whole genome shotgun (WGS) entry which is preliminary data.</text>
</comment>
<reference evidence="2 3" key="1">
    <citation type="journal article" date="2021" name="Commun. Biol.">
        <title>The genome of Shorea leprosula (Dipterocarpaceae) highlights the ecological relevance of drought in aseasonal tropical rainforests.</title>
        <authorList>
            <person name="Ng K.K.S."/>
            <person name="Kobayashi M.J."/>
            <person name="Fawcett J.A."/>
            <person name="Hatakeyama M."/>
            <person name="Paape T."/>
            <person name="Ng C.H."/>
            <person name="Ang C.C."/>
            <person name="Tnah L.H."/>
            <person name="Lee C.T."/>
            <person name="Nishiyama T."/>
            <person name="Sese J."/>
            <person name="O'Brien M.J."/>
            <person name="Copetti D."/>
            <person name="Mohd Noor M.I."/>
            <person name="Ong R.C."/>
            <person name="Putra M."/>
            <person name="Sireger I.Z."/>
            <person name="Indrioko S."/>
            <person name="Kosugi Y."/>
            <person name="Izuno A."/>
            <person name="Isagi Y."/>
            <person name="Lee S.L."/>
            <person name="Shimizu K.K."/>
        </authorList>
    </citation>
    <scope>NUCLEOTIDE SEQUENCE [LARGE SCALE GENOMIC DNA]</scope>
    <source>
        <strain evidence="2">214</strain>
    </source>
</reference>
<dbReference type="EMBL" id="BPVZ01000034">
    <property type="protein sequence ID" value="GKV11518.1"/>
    <property type="molecule type" value="Genomic_DNA"/>
</dbReference>